<dbReference type="PANTHER" id="PTHR11941">
    <property type="entry name" value="ENOYL-COA HYDRATASE-RELATED"/>
    <property type="match status" value="1"/>
</dbReference>
<evidence type="ECO:0000313" key="2">
    <source>
        <dbReference type="Proteomes" id="UP001597387"/>
    </source>
</evidence>
<organism evidence="1 2">
    <name type="scientific">Paradesertivirga mongoliensis</name>
    <dbReference type="NCBI Taxonomy" id="2100740"/>
    <lineage>
        <taxon>Bacteria</taxon>
        <taxon>Pseudomonadati</taxon>
        <taxon>Bacteroidota</taxon>
        <taxon>Sphingobacteriia</taxon>
        <taxon>Sphingobacteriales</taxon>
        <taxon>Sphingobacteriaceae</taxon>
        <taxon>Paradesertivirga</taxon>
    </lineage>
</organism>
<evidence type="ECO:0000313" key="1">
    <source>
        <dbReference type="EMBL" id="MFD2161272.1"/>
    </source>
</evidence>
<name>A0ABW4ZIE3_9SPHI</name>
<keyword evidence="2" id="KW-1185">Reference proteome</keyword>
<dbReference type="Gene3D" id="3.90.226.10">
    <property type="entry name" value="2-enoyl-CoA Hydratase, Chain A, domain 1"/>
    <property type="match status" value="1"/>
</dbReference>
<gene>
    <name evidence="1" type="ORF">ACFSJU_02650</name>
</gene>
<proteinExistence type="predicted"/>
<reference evidence="2" key="1">
    <citation type="journal article" date="2019" name="Int. J. Syst. Evol. Microbiol.">
        <title>The Global Catalogue of Microorganisms (GCM) 10K type strain sequencing project: providing services to taxonomists for standard genome sequencing and annotation.</title>
        <authorList>
            <consortium name="The Broad Institute Genomics Platform"/>
            <consortium name="The Broad Institute Genome Sequencing Center for Infectious Disease"/>
            <person name="Wu L."/>
            <person name="Ma J."/>
        </authorList>
    </citation>
    <scope>NUCLEOTIDE SEQUENCE [LARGE SCALE GENOMIC DNA]</scope>
    <source>
        <strain evidence="2">KCTC 42217</strain>
    </source>
</reference>
<protein>
    <submittedName>
        <fullName evidence="1">Enoyl-CoA hydratase/isomerase family protein</fullName>
    </submittedName>
</protein>
<dbReference type="RefSeq" id="WP_255899759.1">
    <property type="nucleotide sequence ID" value="NZ_JAFMZO010000001.1"/>
</dbReference>
<dbReference type="CDD" id="cd06558">
    <property type="entry name" value="crotonase-like"/>
    <property type="match status" value="1"/>
</dbReference>
<dbReference type="PANTHER" id="PTHR11941:SF45">
    <property type="entry name" value="ENOYL-COA DELTA ISOMERASE 1, MITOCHONDRIAL"/>
    <property type="match status" value="1"/>
</dbReference>
<sequence>MNLIKVTVKEKIALITLDKGKTNAINLAMVTELKDIFQSIEKDDNVSGVILTGHGDYFSAGLDLVELFDYTEDQLKLFWEQYFSLIYILASFKKPLISAVNGHAPSAGTILCLCSDYRVMVEGTYSIGLNEIALGIIVPDSFFQLYTSCIGRGKANRYLLEGRTMQPAEALAIGLVDEVVDKDVLINTAVRQMQKYLQLNRAVWQESKLNLRRNLTFAVQPHQPDLIKKILEEWWAPYNRSILQTIIQNFKKA</sequence>
<dbReference type="InterPro" id="IPR029045">
    <property type="entry name" value="ClpP/crotonase-like_dom_sf"/>
</dbReference>
<dbReference type="SUPFAM" id="SSF52096">
    <property type="entry name" value="ClpP/crotonase"/>
    <property type="match status" value="1"/>
</dbReference>
<dbReference type="Pfam" id="PF00378">
    <property type="entry name" value="ECH_1"/>
    <property type="match status" value="1"/>
</dbReference>
<comment type="caution">
    <text evidence="1">The sequence shown here is derived from an EMBL/GenBank/DDBJ whole genome shotgun (WGS) entry which is preliminary data.</text>
</comment>
<dbReference type="InterPro" id="IPR001753">
    <property type="entry name" value="Enoyl-CoA_hydra/iso"/>
</dbReference>
<accession>A0ABW4ZIE3</accession>
<dbReference type="EMBL" id="JBHUHZ010000001">
    <property type="protein sequence ID" value="MFD2161272.1"/>
    <property type="molecule type" value="Genomic_DNA"/>
</dbReference>
<dbReference type="Proteomes" id="UP001597387">
    <property type="component" value="Unassembled WGS sequence"/>
</dbReference>